<dbReference type="AlphaFoldDB" id="A0A1D1VJG1"/>
<keyword evidence="2" id="KW-0560">Oxidoreductase</keyword>
<accession>A0A1D1VJG1</accession>
<evidence type="ECO:0000313" key="5">
    <source>
        <dbReference type="Proteomes" id="UP000186922"/>
    </source>
</evidence>
<dbReference type="GO" id="GO:0016491">
    <property type="term" value="F:oxidoreductase activity"/>
    <property type="evidence" value="ECO:0007669"/>
    <property type="project" value="UniProtKB-KW"/>
</dbReference>
<name>A0A1D1VJG1_RAMVA</name>
<dbReference type="PANTHER" id="PTHR43115">
    <property type="entry name" value="DEHYDROGENASE/REDUCTASE SDR FAMILY MEMBER 11"/>
    <property type="match status" value="1"/>
</dbReference>
<keyword evidence="5" id="KW-1185">Reference proteome</keyword>
<proteinExistence type="inferred from homology"/>
<comment type="similarity">
    <text evidence="1">Belongs to the short-chain dehydrogenases/reductases (SDR) family.</text>
</comment>
<dbReference type="OrthoDB" id="1933717at2759"/>
<dbReference type="Proteomes" id="UP000186922">
    <property type="component" value="Unassembled WGS sequence"/>
</dbReference>
<dbReference type="InterPro" id="IPR036291">
    <property type="entry name" value="NAD(P)-bd_dom_sf"/>
</dbReference>
<dbReference type="PANTHER" id="PTHR43115:SF4">
    <property type="entry name" value="DEHYDROGENASE_REDUCTASE SDR FAMILY MEMBER 11"/>
    <property type="match status" value="1"/>
</dbReference>
<evidence type="ECO:0000313" key="4">
    <source>
        <dbReference type="EMBL" id="GAU99887.1"/>
    </source>
</evidence>
<dbReference type="Gene3D" id="3.40.50.720">
    <property type="entry name" value="NAD(P)-binding Rossmann-like Domain"/>
    <property type="match status" value="1"/>
</dbReference>
<evidence type="ECO:0000256" key="3">
    <source>
        <dbReference type="SAM" id="MobiDB-lite"/>
    </source>
</evidence>
<comment type="caution">
    <text evidence="4">The sequence shown here is derived from an EMBL/GenBank/DDBJ whole genome shotgun (WGS) entry which is preliminary data.</text>
</comment>
<dbReference type="EMBL" id="BDGG01000005">
    <property type="protein sequence ID" value="GAU99887.1"/>
    <property type="molecule type" value="Genomic_DNA"/>
</dbReference>
<feature type="region of interest" description="Disordered" evidence="3">
    <location>
        <begin position="1"/>
        <end position="22"/>
    </location>
</feature>
<dbReference type="STRING" id="947166.A0A1D1VJG1"/>
<reference evidence="4 5" key="1">
    <citation type="journal article" date="2016" name="Nat. Commun.">
        <title>Extremotolerant tardigrade genome and improved radiotolerance of human cultured cells by tardigrade-unique protein.</title>
        <authorList>
            <person name="Hashimoto T."/>
            <person name="Horikawa D.D."/>
            <person name="Saito Y."/>
            <person name="Kuwahara H."/>
            <person name="Kozuka-Hata H."/>
            <person name="Shin-I T."/>
            <person name="Minakuchi Y."/>
            <person name="Ohishi K."/>
            <person name="Motoyama A."/>
            <person name="Aizu T."/>
            <person name="Enomoto A."/>
            <person name="Kondo K."/>
            <person name="Tanaka S."/>
            <person name="Hara Y."/>
            <person name="Koshikawa S."/>
            <person name="Sagara H."/>
            <person name="Miura T."/>
            <person name="Yokobori S."/>
            <person name="Miyagawa K."/>
            <person name="Suzuki Y."/>
            <person name="Kubo T."/>
            <person name="Oyama M."/>
            <person name="Kohara Y."/>
            <person name="Fujiyama A."/>
            <person name="Arakawa K."/>
            <person name="Katayama T."/>
            <person name="Toyoda A."/>
            <person name="Kunieda T."/>
        </authorList>
    </citation>
    <scope>NUCLEOTIDE SEQUENCE [LARGE SCALE GENOMIC DNA]</scope>
    <source>
        <strain evidence="4 5">YOKOZUNA-1</strain>
    </source>
</reference>
<feature type="compositionally biased region" description="Polar residues" evidence="3">
    <location>
        <begin position="1"/>
        <end position="12"/>
    </location>
</feature>
<evidence type="ECO:0000256" key="2">
    <source>
        <dbReference type="ARBA" id="ARBA00023002"/>
    </source>
</evidence>
<dbReference type="SUPFAM" id="SSF51735">
    <property type="entry name" value="NAD(P)-binding Rossmann-fold domains"/>
    <property type="match status" value="1"/>
</dbReference>
<evidence type="ECO:0000256" key="1">
    <source>
        <dbReference type="ARBA" id="ARBA00006484"/>
    </source>
</evidence>
<gene>
    <name evidence="4" type="primary">RvY_10824-1</name>
    <name evidence="4" type="synonym">RvY_10824.1</name>
    <name evidence="4" type="ORF">RvY_10824</name>
</gene>
<protein>
    <submittedName>
        <fullName evidence="4">Uncharacterized protein</fullName>
    </submittedName>
</protein>
<sequence length="91" mass="10180">MVTALTKSLNAEQRQRKSQIKVTSLSPVHVKTGIRDLVAKENPEERDRLEKVASCPLLTPQEGADGVVYILGTPPHVNIRELKIVPTEHRF</sequence>
<organism evidence="4 5">
    <name type="scientific">Ramazzottius varieornatus</name>
    <name type="common">Water bear</name>
    <name type="synonym">Tardigrade</name>
    <dbReference type="NCBI Taxonomy" id="947166"/>
    <lineage>
        <taxon>Eukaryota</taxon>
        <taxon>Metazoa</taxon>
        <taxon>Ecdysozoa</taxon>
        <taxon>Tardigrada</taxon>
        <taxon>Eutardigrada</taxon>
        <taxon>Parachela</taxon>
        <taxon>Hypsibioidea</taxon>
        <taxon>Ramazzottiidae</taxon>
        <taxon>Ramazzottius</taxon>
    </lineage>
</organism>